<keyword evidence="5" id="KW-1185">Reference proteome</keyword>
<dbReference type="SUPFAM" id="SSF52821">
    <property type="entry name" value="Rhodanese/Cell cycle control phosphatase"/>
    <property type="match status" value="1"/>
</dbReference>
<evidence type="ECO:0000256" key="1">
    <source>
        <dbReference type="HAMAP-Rule" id="MF_00469"/>
    </source>
</evidence>
<dbReference type="PANTHER" id="PTHR43268:SF3">
    <property type="entry name" value="RHODANESE-LIKE DOMAIN-CONTAINING PROTEIN 7-RELATED"/>
    <property type="match status" value="1"/>
</dbReference>
<comment type="caution">
    <text evidence="4">The sequence shown here is derived from an EMBL/GenBank/DDBJ whole genome shotgun (WGS) entry which is preliminary data.</text>
</comment>
<protein>
    <recommendedName>
        <fullName evidence="1">tRNA uridine(34) hydroxylase</fullName>
        <ecNumber evidence="1">1.14.-.-</ecNumber>
    </recommendedName>
    <alternativeName>
        <fullName evidence="1">tRNA hydroxylation protein O</fullName>
    </alternativeName>
</protein>
<organism evidence="4 5">
    <name type="scientific">Zhongshania guokunii</name>
    <dbReference type="NCBI Taxonomy" id="641783"/>
    <lineage>
        <taxon>Bacteria</taxon>
        <taxon>Pseudomonadati</taxon>
        <taxon>Pseudomonadota</taxon>
        <taxon>Gammaproteobacteria</taxon>
        <taxon>Cellvibrionales</taxon>
        <taxon>Spongiibacteraceae</taxon>
        <taxon>Zhongshania</taxon>
    </lineage>
</organism>
<dbReference type="Gene3D" id="3.40.250.10">
    <property type="entry name" value="Rhodanese-like domain"/>
    <property type="match status" value="1"/>
</dbReference>
<name>A0ABV3U953_9GAMM</name>
<dbReference type="InterPro" id="IPR020936">
    <property type="entry name" value="TrhO"/>
</dbReference>
<dbReference type="Gene3D" id="3.30.70.100">
    <property type="match status" value="1"/>
</dbReference>
<feature type="domain" description="Rhodanese" evidence="3">
    <location>
        <begin position="123"/>
        <end position="217"/>
    </location>
</feature>
<dbReference type="PROSITE" id="PS50206">
    <property type="entry name" value="RHODANESE_3"/>
    <property type="match status" value="1"/>
</dbReference>
<feature type="region of interest" description="Disordered" evidence="2">
    <location>
        <begin position="292"/>
        <end position="316"/>
    </location>
</feature>
<evidence type="ECO:0000259" key="3">
    <source>
        <dbReference type="PROSITE" id="PS50206"/>
    </source>
</evidence>
<dbReference type="EC" id="1.14.-.-" evidence="1"/>
<dbReference type="Pfam" id="PF00581">
    <property type="entry name" value="Rhodanese"/>
    <property type="match status" value="1"/>
</dbReference>
<reference evidence="4 5" key="1">
    <citation type="journal article" date="2011" name="Int. J. Syst. Evol. Microbiol.">
        <title>Zhongshania antarctica gen. nov., sp. nov. and Zhongshania guokunii sp. nov., gammaproteobacteria respectively isolated from coastal attached (fast) ice and surface seawater of the Antarctic.</title>
        <authorList>
            <person name="Li H.J."/>
            <person name="Zhang X.Y."/>
            <person name="Chen C.X."/>
            <person name="Zhang Y.J."/>
            <person name="Gao Z.M."/>
            <person name="Yu Y."/>
            <person name="Chen X.L."/>
            <person name="Chen B."/>
            <person name="Zhang Y.Z."/>
        </authorList>
    </citation>
    <scope>NUCLEOTIDE SEQUENCE [LARGE SCALE GENOMIC DNA]</scope>
    <source>
        <strain evidence="4 5">ZS6-22T</strain>
    </source>
</reference>
<dbReference type="InterPro" id="IPR040503">
    <property type="entry name" value="TRHO_N"/>
</dbReference>
<dbReference type="CDD" id="cd01518">
    <property type="entry name" value="RHOD_YceA"/>
    <property type="match status" value="1"/>
</dbReference>
<dbReference type="InterPro" id="IPR001763">
    <property type="entry name" value="Rhodanese-like_dom"/>
</dbReference>
<comment type="similarity">
    <text evidence="1">Belongs to the TrhO family.</text>
</comment>
<feature type="compositionally biased region" description="Basic residues" evidence="2">
    <location>
        <begin position="307"/>
        <end position="316"/>
    </location>
</feature>
<dbReference type="HAMAP" id="MF_00469">
    <property type="entry name" value="TrhO"/>
    <property type="match status" value="1"/>
</dbReference>
<evidence type="ECO:0000313" key="4">
    <source>
        <dbReference type="EMBL" id="MEX1669956.1"/>
    </source>
</evidence>
<accession>A0ABV3U953</accession>
<dbReference type="EMBL" id="JBFRYA010000012">
    <property type="protein sequence ID" value="MEX1669956.1"/>
    <property type="molecule type" value="Genomic_DNA"/>
</dbReference>
<comment type="catalytic activity">
    <reaction evidence="1">
        <text>uridine(34) in tRNA + AH2 + O2 = 5-hydroxyuridine(34) in tRNA + A + H2O</text>
        <dbReference type="Rhea" id="RHEA:64224"/>
        <dbReference type="Rhea" id="RHEA-COMP:11727"/>
        <dbReference type="Rhea" id="RHEA-COMP:13381"/>
        <dbReference type="ChEBI" id="CHEBI:13193"/>
        <dbReference type="ChEBI" id="CHEBI:15377"/>
        <dbReference type="ChEBI" id="CHEBI:15379"/>
        <dbReference type="ChEBI" id="CHEBI:17499"/>
        <dbReference type="ChEBI" id="CHEBI:65315"/>
        <dbReference type="ChEBI" id="CHEBI:136877"/>
    </reaction>
</comment>
<dbReference type="Pfam" id="PF17773">
    <property type="entry name" value="UPF0176_N"/>
    <property type="match status" value="1"/>
</dbReference>
<evidence type="ECO:0000256" key="2">
    <source>
        <dbReference type="SAM" id="MobiDB-lite"/>
    </source>
</evidence>
<evidence type="ECO:0000313" key="5">
    <source>
        <dbReference type="Proteomes" id="UP001557485"/>
    </source>
</evidence>
<dbReference type="InterPro" id="IPR036873">
    <property type="entry name" value="Rhodanese-like_dom_sf"/>
</dbReference>
<dbReference type="NCBIfam" id="NF001136">
    <property type="entry name" value="PRK00142.1-4"/>
    <property type="match status" value="1"/>
</dbReference>
<keyword evidence="1" id="KW-0560">Oxidoreductase</keyword>
<gene>
    <name evidence="1" type="primary">trhO</name>
    <name evidence="4" type="ORF">AB4876_13630</name>
</gene>
<dbReference type="Proteomes" id="UP001557485">
    <property type="component" value="Unassembled WGS sequence"/>
</dbReference>
<comment type="function">
    <text evidence="1">Catalyzes oxygen-dependent 5-hydroxyuridine (ho5U) modification at position 34 in tRNAs.</text>
</comment>
<dbReference type="SMART" id="SM00450">
    <property type="entry name" value="RHOD"/>
    <property type="match status" value="1"/>
</dbReference>
<dbReference type="PANTHER" id="PTHR43268">
    <property type="entry name" value="THIOSULFATE SULFURTRANSFERASE/RHODANESE-LIKE DOMAIN-CONTAINING PROTEIN 2"/>
    <property type="match status" value="1"/>
</dbReference>
<sequence>MNQFVVAALYQFVSLPDYQALREPLLACCLRAEVKGTLLLAEEGINGTIAGSRAGVDQVLAYLRADPRLAGLAHKESFDKEQPFYRMKVKLKKEIVTMGVEGIDPNDVVGSYVKPRDWNALIADPEVLLIDTRNDYEVEIGTFKGAVDPKTTSFREFPEYVREHYDPAVHKKVAMFCTGGIRCEKASAFMKHEGFDEVYHLEGGILKYLEEVDEAESLWQGECFVFDNRVAVTHGLHTGSHDLCHGCRRPITDSDKRSEYFEEGVTCPACFNHITEDQRKRFRDRQKQVELARLRNESHVGAPPPARQRKSRKPAP</sequence>
<proteinExistence type="inferred from homology"/>
<dbReference type="RefSeq" id="WP_368382336.1">
    <property type="nucleotide sequence ID" value="NZ_JBFRYA010000012.1"/>
</dbReference>
<keyword evidence="1" id="KW-0819">tRNA processing</keyword>